<sequence length="54" mass="6193">MSEAEFTTVMNLPLNQINLRRHRRLLLEYAGELAAPCVAEALMEKLKPRKKGIK</sequence>
<name>A0ABY8PMK4_9PSED</name>
<dbReference type="Proteomes" id="UP001227386">
    <property type="component" value="Plasmid unnamed"/>
</dbReference>
<evidence type="ECO:0000313" key="2">
    <source>
        <dbReference type="Proteomes" id="UP001227386"/>
    </source>
</evidence>
<keyword evidence="1" id="KW-0614">Plasmid</keyword>
<protein>
    <submittedName>
        <fullName evidence="1">Uncharacterized protein</fullName>
    </submittedName>
</protein>
<evidence type="ECO:0000313" key="1">
    <source>
        <dbReference type="EMBL" id="WGO96455.1"/>
    </source>
</evidence>
<gene>
    <name evidence="1" type="ORF">QCD61_28245</name>
</gene>
<keyword evidence="2" id="KW-1185">Reference proteome</keyword>
<geneLocation type="plasmid" evidence="1 2">
    <name>unnamed</name>
</geneLocation>
<dbReference type="RefSeq" id="WP_280945036.1">
    <property type="nucleotide sequence ID" value="NZ_CP123772.1"/>
</dbReference>
<accession>A0ABY8PMK4</accession>
<organism evidence="1 2">
    <name type="scientific">Pseudomonas viciae</name>
    <dbReference type="NCBI Taxonomy" id="2505979"/>
    <lineage>
        <taxon>Bacteria</taxon>
        <taxon>Pseudomonadati</taxon>
        <taxon>Pseudomonadota</taxon>
        <taxon>Gammaproteobacteria</taxon>
        <taxon>Pseudomonadales</taxon>
        <taxon>Pseudomonadaceae</taxon>
        <taxon>Pseudomonas</taxon>
    </lineage>
</organism>
<proteinExistence type="predicted"/>
<dbReference type="EMBL" id="CP123772">
    <property type="protein sequence ID" value="WGO96455.1"/>
    <property type="molecule type" value="Genomic_DNA"/>
</dbReference>
<reference evidence="1 2" key="1">
    <citation type="journal article" date="2012" name="Appl. Soil Ecol.">
        <title>Isolation and characterization of new plant growth-promoting bacterial endophytes.</title>
        <authorList>
            <person name="Rashid S."/>
            <person name="Charles T.C."/>
            <person name="Glick B.R."/>
        </authorList>
    </citation>
    <scope>NUCLEOTIDE SEQUENCE [LARGE SCALE GENOMIC DNA]</scope>
    <source>
        <strain evidence="1 2">YsS1</strain>
        <plasmid evidence="1 2">unnamed</plasmid>
    </source>
</reference>